<proteinExistence type="inferred from homology"/>
<dbReference type="PANTHER" id="PTHR42756">
    <property type="entry name" value="TRANSCRIPTIONAL REGULATOR, MARR"/>
    <property type="match status" value="1"/>
</dbReference>
<dbReference type="GO" id="GO:0003700">
    <property type="term" value="F:DNA-binding transcription factor activity"/>
    <property type="evidence" value="ECO:0007669"/>
    <property type="project" value="InterPro"/>
</dbReference>
<evidence type="ECO:0000256" key="5">
    <source>
        <dbReference type="ARBA" id="ARBA00023163"/>
    </source>
</evidence>
<dbReference type="SUPFAM" id="SSF46785">
    <property type="entry name" value="Winged helix' DNA-binding domain"/>
    <property type="match status" value="1"/>
</dbReference>
<dbReference type="GO" id="GO:0003677">
    <property type="term" value="F:DNA binding"/>
    <property type="evidence" value="ECO:0007669"/>
    <property type="project" value="UniProtKB-KW"/>
</dbReference>
<reference evidence="10 11" key="1">
    <citation type="submission" date="2019-03" db="EMBL/GenBank/DDBJ databases">
        <title>Subsurface microbial communities from deep shales in Ohio and West Virginia, USA.</title>
        <authorList>
            <person name="Wrighton K."/>
        </authorList>
    </citation>
    <scope>NUCLEOTIDE SEQUENCE [LARGE SCALE GENOMIC DNA]</scope>
    <source>
        <strain evidence="10 11">MSL 6dP</strain>
    </source>
</reference>
<dbReference type="InterPro" id="IPR000835">
    <property type="entry name" value="HTH_MarR-typ"/>
</dbReference>
<evidence type="ECO:0000259" key="9">
    <source>
        <dbReference type="PROSITE" id="PS50995"/>
    </source>
</evidence>
<keyword evidence="11" id="KW-1185">Reference proteome</keyword>
<dbReference type="GO" id="GO:0005737">
    <property type="term" value="C:cytoplasm"/>
    <property type="evidence" value="ECO:0007669"/>
    <property type="project" value="UniProtKB-SubCell"/>
</dbReference>
<protein>
    <recommendedName>
        <fullName evidence="7">HTH-type transcriptional regulator SarZ</fullName>
    </recommendedName>
    <alternativeName>
        <fullName evidence="8">Staphylococcal accessory regulator Z</fullName>
    </alternativeName>
</protein>
<dbReference type="Gene3D" id="1.10.10.10">
    <property type="entry name" value="Winged helix-like DNA-binding domain superfamily/Winged helix DNA-binding domain"/>
    <property type="match status" value="1"/>
</dbReference>
<dbReference type="InterPro" id="IPR036390">
    <property type="entry name" value="WH_DNA-bd_sf"/>
</dbReference>
<dbReference type="PRINTS" id="PR00598">
    <property type="entry name" value="HTHMARR"/>
</dbReference>
<organism evidence="10 11">
    <name type="scientific">Orenia marismortui</name>
    <dbReference type="NCBI Taxonomy" id="46469"/>
    <lineage>
        <taxon>Bacteria</taxon>
        <taxon>Bacillati</taxon>
        <taxon>Bacillota</taxon>
        <taxon>Clostridia</taxon>
        <taxon>Halanaerobiales</taxon>
        <taxon>Halobacteroidaceae</taxon>
        <taxon>Orenia</taxon>
    </lineage>
</organism>
<dbReference type="EMBL" id="SOEG01000008">
    <property type="protein sequence ID" value="TDX52120.1"/>
    <property type="molecule type" value="Genomic_DNA"/>
</dbReference>
<sequence>MCFPIYLASKEIIKIYKPYLKKLNLTYTQYIVMLVLWEEDNIPVKDIGEKLYLDSGTLTPVLKKLEKKNFILRSRSKEDERVLIISLTIEGRSLKEGAYEVPQKAFCKSGLKEEDVSLLKGKLYNLVDNLI</sequence>
<evidence type="ECO:0000256" key="6">
    <source>
        <dbReference type="ARBA" id="ARBA00046337"/>
    </source>
</evidence>
<dbReference type="Proteomes" id="UP000295832">
    <property type="component" value="Unassembled WGS sequence"/>
</dbReference>
<evidence type="ECO:0000256" key="4">
    <source>
        <dbReference type="ARBA" id="ARBA00023125"/>
    </source>
</evidence>
<dbReference type="Pfam" id="PF22381">
    <property type="entry name" value="Staph_reg_Sar_Rot"/>
    <property type="match status" value="1"/>
</dbReference>
<dbReference type="PROSITE" id="PS50995">
    <property type="entry name" value="HTH_MARR_2"/>
    <property type="match status" value="1"/>
</dbReference>
<dbReference type="InterPro" id="IPR036388">
    <property type="entry name" value="WH-like_DNA-bd_sf"/>
</dbReference>
<name>A0A4V3GYI1_9FIRM</name>
<keyword evidence="3" id="KW-0805">Transcription regulation</keyword>
<comment type="subcellular location">
    <subcellularLocation>
        <location evidence="1">Cytoplasm</location>
    </subcellularLocation>
</comment>
<comment type="similarity">
    <text evidence="6">Belongs to the SarZ family.</text>
</comment>
<comment type="caution">
    <text evidence="10">The sequence shown here is derived from an EMBL/GenBank/DDBJ whole genome shotgun (WGS) entry which is preliminary data.</text>
</comment>
<evidence type="ECO:0000256" key="8">
    <source>
        <dbReference type="ARBA" id="ARBA00047207"/>
    </source>
</evidence>
<dbReference type="InterPro" id="IPR055166">
    <property type="entry name" value="Transc_reg_Sar_Rot_HTH"/>
</dbReference>
<evidence type="ECO:0000256" key="2">
    <source>
        <dbReference type="ARBA" id="ARBA00022490"/>
    </source>
</evidence>
<evidence type="ECO:0000313" key="10">
    <source>
        <dbReference type="EMBL" id="TDX52120.1"/>
    </source>
</evidence>
<keyword evidence="2" id="KW-0963">Cytoplasm</keyword>
<evidence type="ECO:0000313" key="11">
    <source>
        <dbReference type="Proteomes" id="UP000295832"/>
    </source>
</evidence>
<gene>
    <name evidence="10" type="ORF">C7959_10842</name>
</gene>
<accession>A0A4V3GYI1</accession>
<dbReference type="FunFam" id="1.10.10.10:FF:000163">
    <property type="entry name" value="MarR family transcriptional regulator"/>
    <property type="match status" value="1"/>
</dbReference>
<dbReference type="AlphaFoldDB" id="A0A4V3GYI1"/>
<feature type="domain" description="HTH marR-type" evidence="9">
    <location>
        <begin position="1"/>
        <end position="128"/>
    </location>
</feature>
<dbReference type="SMART" id="SM00347">
    <property type="entry name" value="HTH_MARR"/>
    <property type="match status" value="1"/>
</dbReference>
<evidence type="ECO:0000256" key="7">
    <source>
        <dbReference type="ARBA" id="ARBA00047188"/>
    </source>
</evidence>
<evidence type="ECO:0000256" key="3">
    <source>
        <dbReference type="ARBA" id="ARBA00023015"/>
    </source>
</evidence>
<keyword evidence="4" id="KW-0238">DNA-binding</keyword>
<keyword evidence="5" id="KW-0804">Transcription</keyword>
<evidence type="ECO:0000256" key="1">
    <source>
        <dbReference type="ARBA" id="ARBA00004496"/>
    </source>
</evidence>
<dbReference type="STRING" id="926561.GCA_000379025_02547"/>
<dbReference type="PANTHER" id="PTHR42756:SF1">
    <property type="entry name" value="TRANSCRIPTIONAL REPRESSOR OF EMRAB OPERON"/>
    <property type="match status" value="1"/>
</dbReference>